<protein>
    <recommendedName>
        <fullName evidence="3">Inner spore coat protein</fullName>
    </recommendedName>
</protein>
<dbReference type="AlphaFoldDB" id="A0A4R1QDX2"/>
<organism evidence="1 2">
    <name type="scientific">Thermolongibacillus altinsuensis</name>
    <dbReference type="NCBI Taxonomy" id="575256"/>
    <lineage>
        <taxon>Bacteria</taxon>
        <taxon>Bacillati</taxon>
        <taxon>Bacillota</taxon>
        <taxon>Bacilli</taxon>
        <taxon>Bacillales</taxon>
        <taxon>Anoxybacillaceae</taxon>
        <taxon>Thermolongibacillus</taxon>
    </lineage>
</organism>
<dbReference type="Proteomes" id="UP000295658">
    <property type="component" value="Unassembled WGS sequence"/>
</dbReference>
<reference evidence="1 2" key="1">
    <citation type="submission" date="2019-03" db="EMBL/GenBank/DDBJ databases">
        <title>Genomic Encyclopedia of Type Strains, Phase IV (KMG-IV): sequencing the most valuable type-strain genomes for metagenomic binning, comparative biology and taxonomic classification.</title>
        <authorList>
            <person name="Goeker M."/>
        </authorList>
    </citation>
    <scope>NUCLEOTIDE SEQUENCE [LARGE SCALE GENOMIC DNA]</scope>
    <source>
        <strain evidence="1 2">DSM 24979</strain>
    </source>
</reference>
<dbReference type="OrthoDB" id="2615349at2"/>
<gene>
    <name evidence="1" type="ORF">EDD69_11225</name>
</gene>
<dbReference type="RefSeq" id="WP_132949011.1">
    <property type="nucleotide sequence ID" value="NZ_BSVG01000005.1"/>
</dbReference>
<evidence type="ECO:0000313" key="2">
    <source>
        <dbReference type="Proteomes" id="UP000295658"/>
    </source>
</evidence>
<dbReference type="InterPro" id="IPR058870">
    <property type="entry name" value="YuzC"/>
</dbReference>
<evidence type="ECO:0000313" key="1">
    <source>
        <dbReference type="EMBL" id="TCL47315.1"/>
    </source>
</evidence>
<dbReference type="Pfam" id="PF26344">
    <property type="entry name" value="YuzC"/>
    <property type="match status" value="1"/>
</dbReference>
<sequence length="98" mass="10941">MYPEVDATLFTKSATSMPKLLKDAASITNKLATSPSFARQVMSAAQQSKKDEVKRLLRSVGIQSELEVSFNPNTIHVTLSPKKGEFACCQLTFLLYWR</sequence>
<evidence type="ECO:0008006" key="3">
    <source>
        <dbReference type="Google" id="ProtNLM"/>
    </source>
</evidence>
<keyword evidence="2" id="KW-1185">Reference proteome</keyword>
<accession>A0A4R1QDX2</accession>
<name>A0A4R1QDX2_9BACL</name>
<comment type="caution">
    <text evidence="1">The sequence shown here is derived from an EMBL/GenBank/DDBJ whole genome shotgun (WGS) entry which is preliminary data.</text>
</comment>
<proteinExistence type="predicted"/>
<dbReference type="EMBL" id="SLUL01000012">
    <property type="protein sequence ID" value="TCL47315.1"/>
    <property type="molecule type" value="Genomic_DNA"/>
</dbReference>